<evidence type="ECO:0000313" key="9">
    <source>
        <dbReference type="EMBL" id="GLW74165.1"/>
    </source>
</evidence>
<keyword evidence="1 5" id="KW-0805">Transcription regulation</keyword>
<dbReference type="GO" id="GO:0003677">
    <property type="term" value="F:DNA binding"/>
    <property type="evidence" value="ECO:0007669"/>
    <property type="project" value="UniProtKB-KW"/>
</dbReference>
<comment type="function">
    <text evidence="5">Sigma factors are initiation factors that promote the attachment of RNA polymerase to specific initiation sites and are then released.</text>
</comment>
<organism evidence="9 10">
    <name type="scientific">Kitasatospora phosalacinea</name>
    <dbReference type="NCBI Taxonomy" id="2065"/>
    <lineage>
        <taxon>Bacteria</taxon>
        <taxon>Bacillati</taxon>
        <taxon>Actinomycetota</taxon>
        <taxon>Actinomycetes</taxon>
        <taxon>Kitasatosporales</taxon>
        <taxon>Streptomycetaceae</taxon>
        <taxon>Kitasatospora</taxon>
    </lineage>
</organism>
<evidence type="ECO:0000313" key="10">
    <source>
        <dbReference type="Proteomes" id="UP001165041"/>
    </source>
</evidence>
<comment type="similarity">
    <text evidence="5">Belongs to the sigma-70 factor family.</text>
</comment>
<dbReference type="InterPro" id="IPR013325">
    <property type="entry name" value="RNA_pol_sigma_r2"/>
</dbReference>
<sequence length="627" mass="63100">MTRQNGADQRMPTHIPGHRVTGDGRSPDGTGAETHNAAELRARSGGVVGMTRPGSPPAAPPQPQPRPAPPSPLPHPPAPSGPAARPTPARPPADRAGQVPPRPQATPPGAVAKPRPYGDETARTGAGAGAGTGEGARSGGPAGAEGRDGSDRGEGGRDSGAPRGADGPRPGPVGTEHPSPGVPAAGRPVRGQSKRGARSKAKEPSVRSTQVRRQAGGPPPARSPEPPAPAPNGGRGAGASPGLRQDGPPPVQLPAPAPGSGGATGHGGGSGQPSPAPGAPPAVPPPAAAVLPVGAATPTGPASPGAPGASAAPGASGSAAPSAKTAGRSGSSGSGAGAGAGGRAGATVPAPASAPGARDGAAGEGKAGERAKGADQSALQALWRSYKETGDHGLRDQLILHYSPLVKYVAGRVGVGLPANVEQADFVSSGVFGLIDAIEKFDIDRAIKFETYAISRIRGAIIDELRALDWIPRSVRQKAKAVERAYATLEARLRRTPHDPEVASEMGISLDELHTIFSQLSLANVVALDELLHSAGEGGDRLTLMETLPDSGADNPVEIAEDRELRRLLASAVNTLPEREKTVVTLYYYEGLTLAEIGQVLGVTESRVSQIHTKSVLQLRAKMSDVR</sequence>
<evidence type="ECO:0000259" key="8">
    <source>
        <dbReference type="PROSITE" id="PS00716"/>
    </source>
</evidence>
<dbReference type="PANTHER" id="PTHR30385:SF7">
    <property type="entry name" value="RNA POLYMERASE SIGMA FACTOR FLIA"/>
    <property type="match status" value="1"/>
</dbReference>
<evidence type="ECO:0000259" key="7">
    <source>
        <dbReference type="PROSITE" id="PS00715"/>
    </source>
</evidence>
<feature type="compositionally biased region" description="Pro residues" evidence="6">
    <location>
        <begin position="54"/>
        <end position="80"/>
    </location>
</feature>
<dbReference type="InterPro" id="IPR013324">
    <property type="entry name" value="RNA_pol_sigma_r3/r4-like"/>
</dbReference>
<dbReference type="Pfam" id="PF04542">
    <property type="entry name" value="Sigma70_r2"/>
    <property type="match status" value="1"/>
</dbReference>
<keyword evidence="4 5" id="KW-0804">Transcription</keyword>
<dbReference type="InterPro" id="IPR007627">
    <property type="entry name" value="RNA_pol_sigma70_r2"/>
</dbReference>
<dbReference type="NCBIfam" id="NF005413">
    <property type="entry name" value="PRK06986.1"/>
    <property type="match status" value="1"/>
</dbReference>
<accession>A0A9W6V6H0</accession>
<feature type="compositionally biased region" description="Gly residues" evidence="6">
    <location>
        <begin position="259"/>
        <end position="271"/>
    </location>
</feature>
<dbReference type="SUPFAM" id="SSF88659">
    <property type="entry name" value="Sigma3 and sigma4 domains of RNA polymerase sigma factors"/>
    <property type="match status" value="2"/>
</dbReference>
<gene>
    <name evidence="9" type="ORF">Kpho02_64630</name>
</gene>
<protein>
    <recommendedName>
        <fullName evidence="5">RNA polymerase sigma factor</fullName>
    </recommendedName>
</protein>
<proteinExistence type="inferred from homology"/>
<evidence type="ECO:0000256" key="6">
    <source>
        <dbReference type="SAM" id="MobiDB-lite"/>
    </source>
</evidence>
<dbReference type="PROSITE" id="PS00716">
    <property type="entry name" value="SIGMA70_2"/>
    <property type="match status" value="1"/>
</dbReference>
<dbReference type="Proteomes" id="UP001165041">
    <property type="component" value="Unassembled WGS sequence"/>
</dbReference>
<dbReference type="InterPro" id="IPR000943">
    <property type="entry name" value="RNA_pol_sigma70"/>
</dbReference>
<keyword evidence="3 5" id="KW-0238">DNA-binding</keyword>
<feature type="compositionally biased region" description="Pro residues" evidence="6">
    <location>
        <begin position="247"/>
        <end position="257"/>
    </location>
</feature>
<dbReference type="PRINTS" id="PR00046">
    <property type="entry name" value="SIGMA70FCT"/>
</dbReference>
<feature type="compositionally biased region" description="Pro residues" evidence="6">
    <location>
        <begin position="274"/>
        <end position="287"/>
    </location>
</feature>
<dbReference type="InterPro" id="IPR012845">
    <property type="entry name" value="RNA_pol_sigma_FliA_WhiG"/>
</dbReference>
<dbReference type="Gene3D" id="1.10.1740.10">
    <property type="match status" value="1"/>
</dbReference>
<dbReference type="Pfam" id="PF04545">
    <property type="entry name" value="Sigma70_r4"/>
    <property type="match status" value="1"/>
</dbReference>
<evidence type="ECO:0000256" key="4">
    <source>
        <dbReference type="ARBA" id="ARBA00023163"/>
    </source>
</evidence>
<feature type="domain" description="RNA polymerase sigma-70" evidence="7">
    <location>
        <begin position="425"/>
        <end position="438"/>
    </location>
</feature>
<dbReference type="GO" id="GO:0003899">
    <property type="term" value="F:DNA-directed RNA polymerase activity"/>
    <property type="evidence" value="ECO:0007669"/>
    <property type="project" value="InterPro"/>
</dbReference>
<dbReference type="PROSITE" id="PS00715">
    <property type="entry name" value="SIGMA70_1"/>
    <property type="match status" value="1"/>
</dbReference>
<dbReference type="NCBIfam" id="TIGR02937">
    <property type="entry name" value="sigma70-ECF"/>
    <property type="match status" value="1"/>
</dbReference>
<feature type="compositionally biased region" description="Low complexity" evidence="6">
    <location>
        <begin position="288"/>
        <end position="329"/>
    </location>
</feature>
<evidence type="ECO:0000256" key="1">
    <source>
        <dbReference type="ARBA" id="ARBA00023015"/>
    </source>
</evidence>
<comment type="caution">
    <text evidence="9">The sequence shown here is derived from an EMBL/GenBank/DDBJ whole genome shotgun (WGS) entry which is preliminary data.</text>
</comment>
<reference evidence="9" key="1">
    <citation type="submission" date="2023-02" db="EMBL/GenBank/DDBJ databases">
        <title>Kitasatospora phosalacinea NBRC 14627.</title>
        <authorList>
            <person name="Ichikawa N."/>
            <person name="Sato H."/>
            <person name="Tonouchi N."/>
        </authorList>
    </citation>
    <scope>NUCLEOTIDE SEQUENCE</scope>
    <source>
        <strain evidence="9">NBRC 14627</strain>
    </source>
</reference>
<dbReference type="PANTHER" id="PTHR30385">
    <property type="entry name" value="SIGMA FACTOR F FLAGELLAR"/>
    <property type="match status" value="1"/>
</dbReference>
<name>A0A9W6V6H0_9ACTN</name>
<dbReference type="InterPro" id="IPR007630">
    <property type="entry name" value="RNA_pol_sigma70_r4"/>
</dbReference>
<dbReference type="EMBL" id="BSSA01000032">
    <property type="protein sequence ID" value="GLW74165.1"/>
    <property type="molecule type" value="Genomic_DNA"/>
</dbReference>
<feature type="region of interest" description="Disordered" evidence="6">
    <location>
        <begin position="1"/>
        <end position="374"/>
    </location>
</feature>
<feature type="compositionally biased region" description="Pro residues" evidence="6">
    <location>
        <begin position="217"/>
        <end position="230"/>
    </location>
</feature>
<evidence type="ECO:0000256" key="2">
    <source>
        <dbReference type="ARBA" id="ARBA00023082"/>
    </source>
</evidence>
<dbReference type="GO" id="GO:0016987">
    <property type="term" value="F:sigma factor activity"/>
    <property type="evidence" value="ECO:0007669"/>
    <property type="project" value="UniProtKB-KW"/>
</dbReference>
<feature type="compositionally biased region" description="Gly residues" evidence="6">
    <location>
        <begin position="330"/>
        <end position="344"/>
    </location>
</feature>
<keyword evidence="2 5" id="KW-0731">Sigma factor</keyword>
<feature type="domain" description="RNA polymerase sigma-70" evidence="8">
    <location>
        <begin position="593"/>
        <end position="619"/>
    </location>
</feature>
<dbReference type="CDD" id="cd06171">
    <property type="entry name" value="Sigma70_r4"/>
    <property type="match status" value="1"/>
</dbReference>
<evidence type="ECO:0000256" key="3">
    <source>
        <dbReference type="ARBA" id="ARBA00023125"/>
    </source>
</evidence>
<dbReference type="NCBIfam" id="NF004935">
    <property type="entry name" value="PRK06288.1"/>
    <property type="match status" value="1"/>
</dbReference>
<evidence type="ECO:0000256" key="5">
    <source>
        <dbReference type="RuleBase" id="RU362124"/>
    </source>
</evidence>
<dbReference type="NCBIfam" id="TIGR02479">
    <property type="entry name" value="FliA_WhiG"/>
    <property type="match status" value="1"/>
</dbReference>
<dbReference type="AlphaFoldDB" id="A0A9W6V6H0"/>
<feature type="compositionally biased region" description="Basic and acidic residues" evidence="6">
    <location>
        <begin position="145"/>
        <end position="157"/>
    </location>
</feature>
<feature type="compositionally biased region" description="Gly residues" evidence="6">
    <location>
        <begin position="126"/>
        <end position="143"/>
    </location>
</feature>
<dbReference type="GO" id="GO:0006352">
    <property type="term" value="P:DNA-templated transcription initiation"/>
    <property type="evidence" value="ECO:0007669"/>
    <property type="project" value="InterPro"/>
</dbReference>
<dbReference type="Gene3D" id="1.20.140.160">
    <property type="match status" value="1"/>
</dbReference>
<dbReference type="SUPFAM" id="SSF88946">
    <property type="entry name" value="Sigma2 domain of RNA polymerase sigma factors"/>
    <property type="match status" value="1"/>
</dbReference>
<dbReference type="InterPro" id="IPR014284">
    <property type="entry name" value="RNA_pol_sigma-70_dom"/>
</dbReference>
<feature type="compositionally biased region" description="Low complexity" evidence="6">
    <location>
        <begin position="159"/>
        <end position="168"/>
    </location>
</feature>